<evidence type="ECO:0000313" key="2">
    <source>
        <dbReference type="EMBL" id="MFD0986845.1"/>
    </source>
</evidence>
<evidence type="ECO:0000259" key="1">
    <source>
        <dbReference type="PROSITE" id="PS51186"/>
    </source>
</evidence>
<name>A0ABW3J9M0_9HYPH</name>
<dbReference type="Gene3D" id="3.40.630.30">
    <property type="match status" value="1"/>
</dbReference>
<feature type="domain" description="N-acetyltransferase" evidence="1">
    <location>
        <begin position="9"/>
        <end position="162"/>
    </location>
</feature>
<dbReference type="InterPro" id="IPR052564">
    <property type="entry name" value="N-acetyltrans/Recomb-assoc"/>
</dbReference>
<protein>
    <submittedName>
        <fullName evidence="2">GNAT family N-acetyltransferase</fullName>
        <ecNumber evidence="2">2.3.1.-</ecNumber>
    </submittedName>
</protein>
<dbReference type="EC" id="2.3.1.-" evidence="2"/>
<keyword evidence="2" id="KW-0012">Acyltransferase</keyword>
<gene>
    <name evidence="2" type="ORF">ACFQ2F_07005</name>
</gene>
<dbReference type="Pfam" id="PF13673">
    <property type="entry name" value="Acetyltransf_10"/>
    <property type="match status" value="1"/>
</dbReference>
<accession>A0ABW3J9M0</accession>
<keyword evidence="3" id="KW-1185">Reference proteome</keyword>
<dbReference type="GO" id="GO:0016746">
    <property type="term" value="F:acyltransferase activity"/>
    <property type="evidence" value="ECO:0007669"/>
    <property type="project" value="UniProtKB-KW"/>
</dbReference>
<evidence type="ECO:0000313" key="3">
    <source>
        <dbReference type="Proteomes" id="UP001597102"/>
    </source>
</evidence>
<dbReference type="CDD" id="cd04301">
    <property type="entry name" value="NAT_SF"/>
    <property type="match status" value="1"/>
</dbReference>
<dbReference type="PANTHER" id="PTHR43451:SF1">
    <property type="entry name" value="ACETYLTRANSFERASE"/>
    <property type="match status" value="1"/>
</dbReference>
<dbReference type="SUPFAM" id="SSF55729">
    <property type="entry name" value="Acyl-CoA N-acyltransferases (Nat)"/>
    <property type="match status" value="1"/>
</dbReference>
<dbReference type="Proteomes" id="UP001597102">
    <property type="component" value="Unassembled WGS sequence"/>
</dbReference>
<dbReference type="RefSeq" id="WP_379087728.1">
    <property type="nucleotide sequence ID" value="NZ_JBHTJO010000001.1"/>
</dbReference>
<reference evidence="3" key="1">
    <citation type="journal article" date="2019" name="Int. J. Syst. Evol. Microbiol.">
        <title>The Global Catalogue of Microorganisms (GCM) 10K type strain sequencing project: providing services to taxonomists for standard genome sequencing and annotation.</title>
        <authorList>
            <consortium name="The Broad Institute Genomics Platform"/>
            <consortium name="The Broad Institute Genome Sequencing Center for Infectious Disease"/>
            <person name="Wu L."/>
            <person name="Ma J."/>
        </authorList>
    </citation>
    <scope>NUCLEOTIDE SEQUENCE [LARGE SCALE GENOMIC DNA]</scope>
    <source>
        <strain evidence="3">CCUG 61697</strain>
    </source>
</reference>
<sequence length="168" mass="18193">MSAQVNRELALRPMLPSDVAVLATIFRESVMELTGDDYSEAQQEAWIKSAEDEAAFATLLSRHVTIVATLNGAPVGFASLESDDKIGFLYVHPSAAGYGAGMMLADALEKLASSRKAGALSVDASDTAYGFFAKRGYEAQQRNQVQRADEWLATTTMRKELPAYEGVH</sequence>
<dbReference type="PANTHER" id="PTHR43451">
    <property type="entry name" value="ACETYLTRANSFERASE (GNAT) FAMILY PROTEIN"/>
    <property type="match status" value="1"/>
</dbReference>
<dbReference type="InterPro" id="IPR000182">
    <property type="entry name" value="GNAT_dom"/>
</dbReference>
<dbReference type="PROSITE" id="PS51186">
    <property type="entry name" value="GNAT"/>
    <property type="match status" value="1"/>
</dbReference>
<organism evidence="2 3">
    <name type="scientific">Methyloligella solikamskensis</name>
    <dbReference type="NCBI Taxonomy" id="1177756"/>
    <lineage>
        <taxon>Bacteria</taxon>
        <taxon>Pseudomonadati</taxon>
        <taxon>Pseudomonadota</taxon>
        <taxon>Alphaproteobacteria</taxon>
        <taxon>Hyphomicrobiales</taxon>
        <taxon>Hyphomicrobiaceae</taxon>
        <taxon>Methyloligella</taxon>
    </lineage>
</organism>
<dbReference type="InterPro" id="IPR016181">
    <property type="entry name" value="Acyl_CoA_acyltransferase"/>
</dbReference>
<dbReference type="EMBL" id="JBHTJO010000001">
    <property type="protein sequence ID" value="MFD0986845.1"/>
    <property type="molecule type" value="Genomic_DNA"/>
</dbReference>
<proteinExistence type="predicted"/>
<keyword evidence="2" id="KW-0808">Transferase</keyword>
<comment type="caution">
    <text evidence="2">The sequence shown here is derived from an EMBL/GenBank/DDBJ whole genome shotgun (WGS) entry which is preliminary data.</text>
</comment>